<dbReference type="PANTHER" id="PTHR22835">
    <property type="entry name" value="ZINC FINGER FYVE DOMAIN CONTAINING PROTEIN"/>
    <property type="match status" value="1"/>
</dbReference>
<feature type="chain" id="PRO_5043463844" description="GDSL esterase/lipase" evidence="3">
    <location>
        <begin position="27"/>
        <end position="118"/>
    </location>
</feature>
<dbReference type="Proteomes" id="UP001457282">
    <property type="component" value="Unassembled WGS sequence"/>
</dbReference>
<organism evidence="4 5">
    <name type="scientific">Rubus argutus</name>
    <name type="common">Southern blackberry</name>
    <dbReference type="NCBI Taxonomy" id="59490"/>
    <lineage>
        <taxon>Eukaryota</taxon>
        <taxon>Viridiplantae</taxon>
        <taxon>Streptophyta</taxon>
        <taxon>Embryophyta</taxon>
        <taxon>Tracheophyta</taxon>
        <taxon>Spermatophyta</taxon>
        <taxon>Magnoliopsida</taxon>
        <taxon>eudicotyledons</taxon>
        <taxon>Gunneridae</taxon>
        <taxon>Pentapetalae</taxon>
        <taxon>rosids</taxon>
        <taxon>fabids</taxon>
        <taxon>Rosales</taxon>
        <taxon>Rosaceae</taxon>
        <taxon>Rosoideae</taxon>
        <taxon>Rosoideae incertae sedis</taxon>
        <taxon>Rubus</taxon>
    </lineage>
</organism>
<proteinExistence type="inferred from homology"/>
<sequence length="118" mass="12946">MEPQFVRHVAFGLVIWATMLLSRSTGLRSCSFPAIFNFGDSNSDTGGLSAAFGQAPYPNGETFFRTPSGRYSDGRLIIDFIAESLRLPHLSAFLDSGDQTSAMEQILQLQDQPLDPQT</sequence>
<gene>
    <name evidence="4" type="ORF">M0R45_021760</name>
</gene>
<accession>A0AAW1XDX9</accession>
<dbReference type="InterPro" id="IPR036514">
    <property type="entry name" value="SGNH_hydro_sf"/>
</dbReference>
<feature type="signal peptide" evidence="3">
    <location>
        <begin position="1"/>
        <end position="26"/>
    </location>
</feature>
<comment type="similarity">
    <text evidence="1">Belongs to the 'GDSL' lipolytic enzyme family.</text>
</comment>
<keyword evidence="3" id="KW-0732">Signal</keyword>
<dbReference type="AlphaFoldDB" id="A0AAW1XDX9"/>
<evidence type="ECO:0000256" key="2">
    <source>
        <dbReference type="ARBA" id="ARBA00023180"/>
    </source>
</evidence>
<dbReference type="Pfam" id="PF00657">
    <property type="entry name" value="Lipase_GDSL"/>
    <property type="match status" value="1"/>
</dbReference>
<dbReference type="PANTHER" id="PTHR22835:SF117">
    <property type="entry name" value="GDSL-LIKE LIPASE_ACYLHYDROLASE"/>
    <property type="match status" value="1"/>
</dbReference>
<evidence type="ECO:0000256" key="3">
    <source>
        <dbReference type="SAM" id="SignalP"/>
    </source>
</evidence>
<keyword evidence="2" id="KW-0325">Glycoprotein</keyword>
<reference evidence="4 5" key="1">
    <citation type="journal article" date="2023" name="G3 (Bethesda)">
        <title>A chromosome-length genome assembly and annotation of blackberry (Rubus argutus, cv. 'Hillquist').</title>
        <authorList>
            <person name="Bruna T."/>
            <person name="Aryal R."/>
            <person name="Dudchenko O."/>
            <person name="Sargent D.J."/>
            <person name="Mead D."/>
            <person name="Buti M."/>
            <person name="Cavallini A."/>
            <person name="Hytonen T."/>
            <person name="Andres J."/>
            <person name="Pham M."/>
            <person name="Weisz D."/>
            <person name="Mascagni F."/>
            <person name="Usai G."/>
            <person name="Natali L."/>
            <person name="Bassil N."/>
            <person name="Fernandez G.E."/>
            <person name="Lomsadze A."/>
            <person name="Armour M."/>
            <person name="Olukolu B."/>
            <person name="Poorten T."/>
            <person name="Britton C."/>
            <person name="Davik J."/>
            <person name="Ashrafi H."/>
            <person name="Aiden E.L."/>
            <person name="Borodovsky M."/>
            <person name="Worthington M."/>
        </authorList>
    </citation>
    <scope>NUCLEOTIDE SEQUENCE [LARGE SCALE GENOMIC DNA]</scope>
    <source>
        <strain evidence="4">PI 553951</strain>
    </source>
</reference>
<evidence type="ECO:0000256" key="1">
    <source>
        <dbReference type="ARBA" id="ARBA00008668"/>
    </source>
</evidence>
<protein>
    <recommendedName>
        <fullName evidence="6">GDSL esterase/lipase</fullName>
    </recommendedName>
</protein>
<dbReference type="GO" id="GO:0016788">
    <property type="term" value="F:hydrolase activity, acting on ester bonds"/>
    <property type="evidence" value="ECO:0007669"/>
    <property type="project" value="InterPro"/>
</dbReference>
<dbReference type="EMBL" id="JBEDUW010000004">
    <property type="protein sequence ID" value="KAK9934623.1"/>
    <property type="molecule type" value="Genomic_DNA"/>
</dbReference>
<dbReference type="InterPro" id="IPR001087">
    <property type="entry name" value="GDSL"/>
</dbReference>
<evidence type="ECO:0008006" key="6">
    <source>
        <dbReference type="Google" id="ProtNLM"/>
    </source>
</evidence>
<evidence type="ECO:0000313" key="5">
    <source>
        <dbReference type="Proteomes" id="UP001457282"/>
    </source>
</evidence>
<comment type="caution">
    <text evidence="4">The sequence shown here is derived from an EMBL/GenBank/DDBJ whole genome shotgun (WGS) entry which is preliminary data.</text>
</comment>
<evidence type="ECO:0000313" key="4">
    <source>
        <dbReference type="EMBL" id="KAK9934623.1"/>
    </source>
</evidence>
<keyword evidence="5" id="KW-1185">Reference proteome</keyword>
<name>A0AAW1XDX9_RUBAR</name>
<dbReference type="Gene3D" id="3.40.50.1110">
    <property type="entry name" value="SGNH hydrolase"/>
    <property type="match status" value="1"/>
</dbReference>